<accession>F2LV74</accession>
<evidence type="ECO:0000313" key="1">
    <source>
        <dbReference type="EMBL" id="AEA33658.1"/>
    </source>
</evidence>
<sequence>MPRKTHSKKTKVYPEKISYKNRTLIPLRASELEKHNIPFSANTFYFWHSQGKYREIFVKVAGKLFIDLDKFWELAEEGG</sequence>
<dbReference type="HOGENOM" id="CLU_2601264_0_0_7"/>
<name>F2LV74_HIPMA</name>
<dbReference type="InParanoid" id="F2LV74"/>
<protein>
    <submittedName>
        <fullName evidence="1">Uncharacterized protein</fullName>
    </submittedName>
</protein>
<dbReference type="Proteomes" id="UP000008139">
    <property type="component" value="Chromosome"/>
</dbReference>
<reference evidence="1 2" key="1">
    <citation type="journal article" date="2011" name="Stand. Genomic Sci.">
        <title>Complete genome sequence of the thermophilic sulfur-reducer Hippea maritima type strain (MH(2)).</title>
        <authorList>
            <person name="Huntemann M."/>
            <person name="Lu M."/>
            <person name="Nolan M."/>
            <person name="Lapidus A."/>
            <person name="Lucas S."/>
            <person name="Hammon N."/>
            <person name="Deshpande S."/>
            <person name="Cheng J.F."/>
            <person name="Tapia R."/>
            <person name="Han C."/>
            <person name="Goodwin L."/>
            <person name="Pitluck S."/>
            <person name="Liolios K."/>
            <person name="Pagani I."/>
            <person name="Ivanova N."/>
            <person name="Ovchinikova G."/>
            <person name="Pati A."/>
            <person name="Chen A."/>
            <person name="Palaniappan K."/>
            <person name="Land M."/>
            <person name="Hauser L."/>
            <person name="Jeffries C.D."/>
            <person name="Detter J.C."/>
            <person name="Brambilla E.M."/>
            <person name="Rohde M."/>
            <person name="Spring S."/>
            <person name="Goker M."/>
            <person name="Woyke T."/>
            <person name="Bristow J."/>
            <person name="Eisen J.A."/>
            <person name="Markowitz V."/>
            <person name="Hugenholtz P."/>
            <person name="Kyrpides N.C."/>
            <person name="Klenk H.P."/>
            <person name="Mavromatis K."/>
        </authorList>
    </citation>
    <scope>NUCLEOTIDE SEQUENCE [LARGE SCALE GENOMIC DNA]</scope>
    <source>
        <strain evidence="2">ATCC 700847 / DSM 10411 / MH2</strain>
    </source>
</reference>
<evidence type="ECO:0000313" key="2">
    <source>
        <dbReference type="Proteomes" id="UP000008139"/>
    </source>
</evidence>
<dbReference type="RefSeq" id="WP_013681699.1">
    <property type="nucleotide sequence ID" value="NC_015318.1"/>
</dbReference>
<gene>
    <name evidence="1" type="ordered locus">Hipma_0688</name>
</gene>
<reference evidence="2" key="2">
    <citation type="submission" date="2011-03" db="EMBL/GenBank/DDBJ databases">
        <title>The complete genome of Hippea maritima DSM 10411.</title>
        <authorList>
            <consortium name="US DOE Joint Genome Institute (JGI-PGF)"/>
            <person name="Lucas S."/>
            <person name="Copeland A."/>
            <person name="Lapidus A."/>
            <person name="Bruce D."/>
            <person name="Goodwin L."/>
            <person name="Pitluck S."/>
            <person name="Peters L."/>
            <person name="Kyrpides N."/>
            <person name="Mavromatis K."/>
            <person name="Pagani I."/>
            <person name="Ivanova N."/>
            <person name="Mikhailova N."/>
            <person name="Lu M."/>
            <person name="Detter J.C."/>
            <person name="Tapia R."/>
            <person name="Han C."/>
            <person name="Land M."/>
            <person name="Hauser L."/>
            <person name="Markowitz V."/>
            <person name="Cheng J.-F."/>
            <person name="Hugenholtz P."/>
            <person name="Woyke T."/>
            <person name="Wu D."/>
            <person name="Spring S."/>
            <person name="Schroeder M."/>
            <person name="Brambilla E."/>
            <person name="Klenk H.-P."/>
            <person name="Eisen J.A."/>
        </authorList>
    </citation>
    <scope>NUCLEOTIDE SEQUENCE [LARGE SCALE GENOMIC DNA]</scope>
    <source>
        <strain evidence="2">ATCC 700847 / DSM 10411 / MH2</strain>
    </source>
</reference>
<dbReference type="EMBL" id="CP002606">
    <property type="protein sequence ID" value="AEA33658.1"/>
    <property type="molecule type" value="Genomic_DNA"/>
</dbReference>
<dbReference type="OrthoDB" id="5537730at2"/>
<proteinExistence type="predicted"/>
<keyword evidence="2" id="KW-1185">Reference proteome</keyword>
<dbReference type="KEGG" id="hmr:Hipma_0688"/>
<organism evidence="1 2">
    <name type="scientific">Hippea maritima (strain ATCC 700847 / DSM 10411 / MH2)</name>
    <dbReference type="NCBI Taxonomy" id="760142"/>
    <lineage>
        <taxon>Bacteria</taxon>
        <taxon>Pseudomonadati</taxon>
        <taxon>Campylobacterota</taxon>
        <taxon>Desulfurellia</taxon>
        <taxon>Desulfurellales</taxon>
        <taxon>Hippeaceae</taxon>
        <taxon>Hippea</taxon>
    </lineage>
</organism>
<dbReference type="AlphaFoldDB" id="F2LV74"/>
<dbReference type="STRING" id="760142.Hipma_0688"/>